<dbReference type="HOGENOM" id="CLU_050656_0_1_0"/>
<feature type="transmembrane region" description="Helical" evidence="9">
    <location>
        <begin position="160"/>
        <end position="178"/>
    </location>
</feature>
<evidence type="ECO:0000256" key="6">
    <source>
        <dbReference type="ARBA" id="ARBA00022989"/>
    </source>
</evidence>
<accession>F7YYJ6</accession>
<gene>
    <name evidence="10" type="ORF">Theth_0943</name>
</gene>
<evidence type="ECO:0000256" key="3">
    <source>
        <dbReference type="ARBA" id="ARBA00022475"/>
    </source>
</evidence>
<dbReference type="RefSeq" id="WP_013932247.1">
    <property type="nucleotide sequence ID" value="NC_015707.1"/>
</dbReference>
<keyword evidence="2" id="KW-0813">Transport</keyword>
<dbReference type="EMBL" id="CP002351">
    <property type="protein sequence ID" value="AEH51027.1"/>
    <property type="molecule type" value="Genomic_DNA"/>
</dbReference>
<evidence type="ECO:0000256" key="4">
    <source>
        <dbReference type="ARBA" id="ARBA00022519"/>
    </source>
</evidence>
<keyword evidence="4" id="KW-0997">Cell inner membrane</keyword>
<evidence type="ECO:0000256" key="1">
    <source>
        <dbReference type="ARBA" id="ARBA00004429"/>
    </source>
</evidence>
<dbReference type="Pfam" id="PF04143">
    <property type="entry name" value="Sulf_transp"/>
    <property type="match status" value="1"/>
</dbReference>
<keyword evidence="5 9" id="KW-0812">Transmembrane</keyword>
<name>F7YYJ6_9THEM</name>
<dbReference type="PATRIC" id="fig|688269.3.peg.966"/>
<feature type="transmembrane region" description="Helical" evidence="9">
    <location>
        <begin position="107"/>
        <end position="128"/>
    </location>
</feature>
<feature type="transmembrane region" description="Helical" evidence="9">
    <location>
        <begin position="240"/>
        <end position="260"/>
    </location>
</feature>
<feature type="transmembrane region" description="Helical" evidence="9">
    <location>
        <begin position="71"/>
        <end position="95"/>
    </location>
</feature>
<feature type="transmembrane region" description="Helical" evidence="9">
    <location>
        <begin position="190"/>
        <end position="209"/>
    </location>
</feature>
<dbReference type="Proteomes" id="UP000006804">
    <property type="component" value="Chromosome"/>
</dbReference>
<keyword evidence="6 9" id="KW-1133">Transmembrane helix</keyword>
<dbReference type="AlphaFoldDB" id="F7YYJ6"/>
<feature type="transmembrane region" description="Helical" evidence="9">
    <location>
        <begin position="272"/>
        <end position="299"/>
    </location>
</feature>
<dbReference type="PANTHER" id="PTHR30574">
    <property type="entry name" value="INNER MEMBRANE PROTEIN YEDE"/>
    <property type="match status" value="1"/>
</dbReference>
<proteinExistence type="inferred from homology"/>
<evidence type="ECO:0000256" key="9">
    <source>
        <dbReference type="SAM" id="Phobius"/>
    </source>
</evidence>
<evidence type="ECO:0000313" key="11">
    <source>
        <dbReference type="Proteomes" id="UP000006804"/>
    </source>
</evidence>
<dbReference type="OrthoDB" id="9794165at2"/>
<keyword evidence="3" id="KW-1003">Cell membrane</keyword>
<comment type="similarity">
    <text evidence="8">Belongs to the TsuA/YedE (TC 9.B.102) family.</text>
</comment>
<evidence type="ECO:0000256" key="2">
    <source>
        <dbReference type="ARBA" id="ARBA00022448"/>
    </source>
</evidence>
<reference evidence="10 11" key="1">
    <citation type="submission" date="2010-11" db="EMBL/GenBank/DDBJ databases">
        <title>The complete genome of Thermotoga thermarum DSM 5069.</title>
        <authorList>
            <consortium name="US DOE Joint Genome Institute (JGI-PGF)"/>
            <person name="Lucas S."/>
            <person name="Copeland A."/>
            <person name="Lapidus A."/>
            <person name="Bruce D."/>
            <person name="Goodwin L."/>
            <person name="Pitluck S."/>
            <person name="Kyrpides N."/>
            <person name="Mavromatis K."/>
            <person name="Ivanova N."/>
            <person name="Zeytun A."/>
            <person name="Brettin T."/>
            <person name="Detter J.C."/>
            <person name="Tapia R."/>
            <person name="Han C."/>
            <person name="Land M."/>
            <person name="Hauser L."/>
            <person name="Markowitz V."/>
            <person name="Cheng J.-F."/>
            <person name="Hugenholtz P."/>
            <person name="Woyke T."/>
            <person name="Wu D."/>
            <person name="Spring S."/>
            <person name="Schroeder M."/>
            <person name="Brambilla E."/>
            <person name="Klenk H.-P."/>
            <person name="Eisen J.A."/>
        </authorList>
    </citation>
    <scope>NUCLEOTIDE SEQUENCE [LARGE SCALE GENOMIC DNA]</scope>
    <source>
        <strain evidence="10 11">DSM 5069</strain>
    </source>
</reference>
<feature type="transmembrane region" description="Helical" evidence="9">
    <location>
        <begin position="6"/>
        <end position="26"/>
    </location>
</feature>
<dbReference type="TCDB" id="9.B.102.1.16">
    <property type="family name" value="the yede/yeee (yede/yeee) family"/>
</dbReference>
<evidence type="ECO:0000313" key="10">
    <source>
        <dbReference type="EMBL" id="AEH51027.1"/>
    </source>
</evidence>
<keyword evidence="11" id="KW-1185">Reference proteome</keyword>
<comment type="subcellular location">
    <subcellularLocation>
        <location evidence="1">Cell inner membrane</location>
        <topology evidence="1">Multi-pass membrane protein</topology>
    </subcellularLocation>
</comment>
<dbReference type="eggNOG" id="COG2391">
    <property type="taxonomic scope" value="Bacteria"/>
</dbReference>
<evidence type="ECO:0000256" key="5">
    <source>
        <dbReference type="ARBA" id="ARBA00022692"/>
    </source>
</evidence>
<evidence type="ECO:0000256" key="7">
    <source>
        <dbReference type="ARBA" id="ARBA00023136"/>
    </source>
</evidence>
<protein>
    <submittedName>
        <fullName evidence="10">Uncharacterized protein</fullName>
    </submittedName>
</protein>
<dbReference type="STRING" id="688269.Theth_0943"/>
<dbReference type="KEGG" id="tta:Theth_0943"/>
<dbReference type="PANTHER" id="PTHR30574:SF1">
    <property type="entry name" value="SULPHUR TRANSPORT DOMAIN-CONTAINING PROTEIN"/>
    <property type="match status" value="1"/>
</dbReference>
<evidence type="ECO:0000256" key="8">
    <source>
        <dbReference type="ARBA" id="ARBA00035655"/>
    </source>
</evidence>
<feature type="transmembrane region" description="Helical" evidence="9">
    <location>
        <begin position="38"/>
        <end position="59"/>
    </location>
</feature>
<organism evidence="10 11">
    <name type="scientific">Pseudothermotoga thermarum DSM 5069</name>
    <dbReference type="NCBI Taxonomy" id="688269"/>
    <lineage>
        <taxon>Bacteria</taxon>
        <taxon>Thermotogati</taxon>
        <taxon>Thermotogota</taxon>
        <taxon>Thermotogae</taxon>
        <taxon>Thermotogales</taxon>
        <taxon>Thermotogaceae</taxon>
        <taxon>Pseudothermotoga</taxon>
    </lineage>
</organism>
<dbReference type="InterPro" id="IPR007272">
    <property type="entry name" value="Sulf_transp_TsuA/YedE"/>
</dbReference>
<dbReference type="GO" id="GO:0005886">
    <property type="term" value="C:plasma membrane"/>
    <property type="evidence" value="ECO:0007669"/>
    <property type="project" value="UniProtKB-SubCell"/>
</dbReference>
<feature type="transmembrane region" description="Helical" evidence="9">
    <location>
        <begin position="305"/>
        <end position="328"/>
    </location>
</feature>
<sequence>MVWTGFVIGIIFGIILQRGRICFNSAFRDVLLFKDNYLMRLAALTLGLQSITFLIFAQTGLIKLNPMPLNWIANIVGGYIFGLGMVLGGGCASGVTYRVGEGMTTAWLAALMFGLTARATEAGLFSGWTKWLRNYNITVQNTSPLYAPKTGPTISSMLGINPWIVSIIFLALMLWYAFGTKNKSERPSKLNWIAAAVLIAILAPIAWWASAKAGRNYGLGITGGWTNIISVYTANAKLNWIGAEVLGIIIGAAISAIIGKEFKLRMPKDPKTYVQVLVGGFLMGFGAATAGGCNIGHFLTGVPLLAISSIVSSIFFILGNWTMAWLLYGREKQ</sequence>
<keyword evidence="7 9" id="KW-0472">Membrane</keyword>